<name>A0A2P4YJU7_9STRA</name>
<feature type="non-terminal residue" evidence="3">
    <location>
        <position position="312"/>
    </location>
</feature>
<proteinExistence type="predicted"/>
<accession>A0A2P4YJU7</accession>
<dbReference type="InterPro" id="IPR018798">
    <property type="entry name" value="MVB12A/B"/>
</dbReference>
<sequence>MEDVLSENQPRALGLEIETSSDKDVNFEESEAAVKIITPPTEMLHEAALRNGINTILDETAGDAEELACIREICQKTLARMDQVTATRSFVNRQECNNDNSEALCESGEVVNGITAGLSPSKSPQERRRNKMNRRPSYDSSPVGEMPRWKIIHGNEDPITDITVIFRGDSVPEGFTKLERSPSGQRADLNKGGRGSFIYLCHSKDQSSGKAPISEIIAIFPERGEFVPSDYEVVRRRGAPANINTGTQGEKIYLCFKRSTISAIVDIVVLFPRKIETLPYGYMKVDKTPLGHIADLNSTSGGTEVFLGYKKK</sequence>
<dbReference type="OrthoDB" id="118746at2759"/>
<keyword evidence="4" id="KW-1185">Reference proteome</keyword>
<evidence type="ECO:0000313" key="4">
    <source>
        <dbReference type="Proteomes" id="UP000237271"/>
    </source>
</evidence>
<evidence type="ECO:0000256" key="1">
    <source>
        <dbReference type="SAM" id="MobiDB-lite"/>
    </source>
</evidence>
<dbReference type="Gene3D" id="2.100.10.50">
    <property type="match status" value="2"/>
</dbReference>
<dbReference type="AlphaFoldDB" id="A0A2P4YJU7"/>
<dbReference type="GO" id="GO:0000813">
    <property type="term" value="C:ESCRT I complex"/>
    <property type="evidence" value="ECO:0007669"/>
    <property type="project" value="InterPro"/>
</dbReference>
<evidence type="ECO:0000313" key="3">
    <source>
        <dbReference type="EMBL" id="POM78082.1"/>
    </source>
</evidence>
<dbReference type="Proteomes" id="UP000237271">
    <property type="component" value="Unassembled WGS sequence"/>
</dbReference>
<reference evidence="3 4" key="1">
    <citation type="journal article" date="2017" name="Genome Biol. Evol.">
        <title>Phytophthora megakarya and P. palmivora, closely related causal agents of cacao black pod rot, underwent increases in genome sizes and gene numbers by different mechanisms.</title>
        <authorList>
            <person name="Ali S.S."/>
            <person name="Shao J."/>
            <person name="Lary D.J."/>
            <person name="Kronmiller B."/>
            <person name="Shen D."/>
            <person name="Strem M.D."/>
            <person name="Amoako-Attah I."/>
            <person name="Akrofi A.Y."/>
            <person name="Begoude B.A."/>
            <person name="Ten Hoopen G.M."/>
            <person name="Coulibaly K."/>
            <person name="Kebe B.I."/>
            <person name="Melnick R.L."/>
            <person name="Guiltinan M.J."/>
            <person name="Tyler B.M."/>
            <person name="Meinhardt L.W."/>
            <person name="Bailey B.A."/>
        </authorList>
    </citation>
    <scope>NUCLEOTIDE SEQUENCE [LARGE SCALE GENOMIC DNA]</scope>
    <source>
        <strain evidence="4">sbr112.9</strain>
    </source>
</reference>
<comment type="caution">
    <text evidence="3">The sequence shown here is derived from an EMBL/GenBank/DDBJ whole genome shotgun (WGS) entry which is preliminary data.</text>
</comment>
<evidence type="ECO:0000259" key="2">
    <source>
        <dbReference type="PROSITE" id="PS51498"/>
    </source>
</evidence>
<gene>
    <name evidence="3" type="ORF">PHPALM_4435</name>
</gene>
<organism evidence="3 4">
    <name type="scientific">Phytophthora palmivora</name>
    <dbReference type="NCBI Taxonomy" id="4796"/>
    <lineage>
        <taxon>Eukaryota</taxon>
        <taxon>Sar</taxon>
        <taxon>Stramenopiles</taxon>
        <taxon>Oomycota</taxon>
        <taxon>Peronosporomycetes</taxon>
        <taxon>Peronosporales</taxon>
        <taxon>Peronosporaceae</taxon>
        <taxon>Phytophthora</taxon>
    </lineage>
</organism>
<dbReference type="InterPro" id="IPR023341">
    <property type="entry name" value="MABP"/>
</dbReference>
<dbReference type="Pfam" id="PF10240">
    <property type="entry name" value="DUF2464"/>
    <property type="match status" value="1"/>
</dbReference>
<protein>
    <recommendedName>
        <fullName evidence="2">MABP domain-containing protein</fullName>
    </recommendedName>
</protein>
<feature type="domain" description="MABP" evidence="2">
    <location>
        <begin position="156"/>
        <end position="312"/>
    </location>
</feature>
<feature type="region of interest" description="Disordered" evidence="1">
    <location>
        <begin position="114"/>
        <end position="145"/>
    </location>
</feature>
<dbReference type="PROSITE" id="PS51498">
    <property type="entry name" value="MABP"/>
    <property type="match status" value="1"/>
</dbReference>
<dbReference type="EMBL" id="NCKW01002170">
    <property type="protein sequence ID" value="POM78082.1"/>
    <property type="molecule type" value="Genomic_DNA"/>
</dbReference>